<name>A0ACA9MXF5_9GLOM</name>
<evidence type="ECO:0000313" key="1">
    <source>
        <dbReference type="EMBL" id="CAG8611400.1"/>
    </source>
</evidence>
<reference evidence="1" key="1">
    <citation type="submission" date="2021-06" db="EMBL/GenBank/DDBJ databases">
        <authorList>
            <person name="Kallberg Y."/>
            <person name="Tangrot J."/>
            <person name="Rosling A."/>
        </authorList>
    </citation>
    <scope>NUCLEOTIDE SEQUENCE</scope>
    <source>
        <strain evidence="1">MA461A</strain>
    </source>
</reference>
<keyword evidence="2" id="KW-1185">Reference proteome</keyword>
<proteinExistence type="predicted"/>
<accession>A0ACA9MXF5</accession>
<dbReference type="EMBL" id="CAJVQC010009980">
    <property type="protein sequence ID" value="CAG8611400.1"/>
    <property type="molecule type" value="Genomic_DNA"/>
</dbReference>
<protein>
    <submittedName>
        <fullName evidence="1">98_t:CDS:1</fullName>
    </submittedName>
</protein>
<evidence type="ECO:0000313" key="2">
    <source>
        <dbReference type="Proteomes" id="UP000789920"/>
    </source>
</evidence>
<comment type="caution">
    <text evidence="1">The sequence shown here is derived from an EMBL/GenBank/DDBJ whole genome shotgun (WGS) entry which is preliminary data.</text>
</comment>
<sequence>MSLNTYLVEINEKKDPDPFITLFSKSKGNKLEFIAFRILKTLRLIVKELLDPDGDGGIDIFRNFEGYLILVQCKNYTDAKVGVDDIRKFEGMMSRYPNRTTIGIYVIFNTNEYSRRAETSELNILLTNVSSMKLDIINYVIEKLGNAFDDSEEPHDYELTKKVVRWLSCKAHDHELSKRAVCWLSCKAHGHKLSKRAACWLSYKAHDHKLFKRRPVG</sequence>
<dbReference type="Proteomes" id="UP000789920">
    <property type="component" value="Unassembled WGS sequence"/>
</dbReference>
<gene>
    <name evidence="1" type="ORF">RPERSI_LOCUS6323</name>
</gene>
<organism evidence="1 2">
    <name type="scientific">Racocetra persica</name>
    <dbReference type="NCBI Taxonomy" id="160502"/>
    <lineage>
        <taxon>Eukaryota</taxon>
        <taxon>Fungi</taxon>
        <taxon>Fungi incertae sedis</taxon>
        <taxon>Mucoromycota</taxon>
        <taxon>Glomeromycotina</taxon>
        <taxon>Glomeromycetes</taxon>
        <taxon>Diversisporales</taxon>
        <taxon>Gigasporaceae</taxon>
        <taxon>Racocetra</taxon>
    </lineage>
</organism>